<dbReference type="AlphaFoldDB" id="A0A420WUM8"/>
<gene>
    <name evidence="2" type="ORF">C7446_2571</name>
</gene>
<evidence type="ECO:0000313" key="2">
    <source>
        <dbReference type="EMBL" id="RKQ97151.1"/>
    </source>
</evidence>
<sequence>MALTLNTDTHDGESRWFRYDDDTEALIGRLDNHRYAVGLSHFRVYNEERSRQLIQQMTDNDGNLRFGGGVLDVSDDDQTEMDAQCQLLARYVLLDVRTPSKQKLYIDDKSYDYSADLGYQLLINNSEFFGFVLSRAAQLRDEAQGIAERTEKKPSPRSTGSNTGAAKKGGQQKKRTRQSADS</sequence>
<dbReference type="OrthoDB" id="6184175at2"/>
<feature type="compositionally biased region" description="Basic and acidic residues" evidence="1">
    <location>
        <begin position="142"/>
        <end position="154"/>
    </location>
</feature>
<dbReference type="Proteomes" id="UP000281975">
    <property type="component" value="Unassembled WGS sequence"/>
</dbReference>
<evidence type="ECO:0000256" key="1">
    <source>
        <dbReference type="SAM" id="MobiDB-lite"/>
    </source>
</evidence>
<evidence type="ECO:0000313" key="3">
    <source>
        <dbReference type="Proteomes" id="UP000281975"/>
    </source>
</evidence>
<reference evidence="2 3" key="1">
    <citation type="submission" date="2018-10" db="EMBL/GenBank/DDBJ databases">
        <title>Genomic Encyclopedia of Type Strains, Phase IV (KMG-IV): sequencing the most valuable type-strain genomes for metagenomic binning, comparative biology and taxonomic classification.</title>
        <authorList>
            <person name="Goeker M."/>
        </authorList>
    </citation>
    <scope>NUCLEOTIDE SEQUENCE [LARGE SCALE GENOMIC DNA]</scope>
    <source>
        <strain evidence="2 3">DSM 23229</strain>
    </source>
</reference>
<accession>A0A420WUM8</accession>
<dbReference type="RefSeq" id="WP_121173483.1">
    <property type="nucleotide sequence ID" value="NZ_RBIN01000007.1"/>
</dbReference>
<organism evidence="2 3">
    <name type="scientific">Kushneria sinocarnis</name>
    <dbReference type="NCBI Taxonomy" id="595502"/>
    <lineage>
        <taxon>Bacteria</taxon>
        <taxon>Pseudomonadati</taxon>
        <taxon>Pseudomonadota</taxon>
        <taxon>Gammaproteobacteria</taxon>
        <taxon>Oceanospirillales</taxon>
        <taxon>Halomonadaceae</taxon>
        <taxon>Kushneria</taxon>
    </lineage>
</organism>
<protein>
    <submittedName>
        <fullName evidence="2">Uncharacterized protein</fullName>
    </submittedName>
</protein>
<proteinExistence type="predicted"/>
<name>A0A420WUM8_9GAMM</name>
<keyword evidence="3" id="KW-1185">Reference proteome</keyword>
<feature type="compositionally biased region" description="Basic residues" evidence="1">
    <location>
        <begin position="170"/>
        <end position="182"/>
    </location>
</feature>
<feature type="region of interest" description="Disordered" evidence="1">
    <location>
        <begin position="142"/>
        <end position="182"/>
    </location>
</feature>
<comment type="caution">
    <text evidence="2">The sequence shown here is derived from an EMBL/GenBank/DDBJ whole genome shotgun (WGS) entry which is preliminary data.</text>
</comment>
<dbReference type="EMBL" id="RBIN01000007">
    <property type="protein sequence ID" value="RKQ97151.1"/>
    <property type="molecule type" value="Genomic_DNA"/>
</dbReference>